<evidence type="ECO:0000313" key="12">
    <source>
        <dbReference type="Proteomes" id="UP000002016"/>
    </source>
</evidence>
<evidence type="ECO:0000256" key="5">
    <source>
        <dbReference type="ARBA" id="ARBA00022842"/>
    </source>
</evidence>
<dbReference type="GO" id="GO:0000287">
    <property type="term" value="F:magnesium ion binding"/>
    <property type="evidence" value="ECO:0007669"/>
    <property type="project" value="InterPro"/>
</dbReference>
<dbReference type="RefSeq" id="WP_012002984.1">
    <property type="nucleotide sequence ID" value="NC_009828.1"/>
</dbReference>
<dbReference type="Pfam" id="PF02879">
    <property type="entry name" value="PGM_PMM_II"/>
    <property type="match status" value="1"/>
</dbReference>
<dbReference type="Gene3D" id="3.30.310.50">
    <property type="entry name" value="Alpha-D-phosphohexomutase, C-terminal domain"/>
    <property type="match status" value="1"/>
</dbReference>
<evidence type="ECO:0000256" key="3">
    <source>
        <dbReference type="ARBA" id="ARBA00022553"/>
    </source>
</evidence>
<dbReference type="GO" id="GO:0006166">
    <property type="term" value="P:purine ribonucleoside salvage"/>
    <property type="evidence" value="ECO:0007669"/>
    <property type="project" value="TreeGrafter"/>
</dbReference>
<keyword evidence="6" id="KW-0413">Isomerase</keyword>
<dbReference type="GO" id="GO:0008973">
    <property type="term" value="F:phosphopentomutase activity"/>
    <property type="evidence" value="ECO:0007669"/>
    <property type="project" value="TreeGrafter"/>
</dbReference>
<evidence type="ECO:0000256" key="7">
    <source>
        <dbReference type="RuleBase" id="RU004326"/>
    </source>
</evidence>
<proteinExistence type="inferred from homology"/>
<dbReference type="InterPro" id="IPR005846">
    <property type="entry name" value="A-D-PHexomutase_a/b/a-III"/>
</dbReference>
<evidence type="ECO:0000313" key="11">
    <source>
        <dbReference type="EMBL" id="ABV33503.1"/>
    </source>
</evidence>
<dbReference type="AlphaFoldDB" id="A8F5R9"/>
<dbReference type="Gene3D" id="3.40.120.10">
    <property type="entry name" value="Alpha-D-Glucose-1,6-Bisphosphate, subunit A, domain 3"/>
    <property type="match status" value="3"/>
</dbReference>
<keyword evidence="5 7" id="KW-0460">Magnesium</keyword>
<keyword evidence="4 7" id="KW-0479">Metal-binding</keyword>
<dbReference type="InterPro" id="IPR016055">
    <property type="entry name" value="A-D-PHexomutase_a/b/a-I/II/III"/>
</dbReference>
<dbReference type="HOGENOM" id="CLU_016950_0_0_0"/>
<evidence type="ECO:0000259" key="8">
    <source>
        <dbReference type="Pfam" id="PF02878"/>
    </source>
</evidence>
<dbReference type="InterPro" id="IPR005844">
    <property type="entry name" value="A-D-PHexomutase_a/b/a-I"/>
</dbReference>
<dbReference type="PROSITE" id="PS00710">
    <property type="entry name" value="PGM_PMM"/>
    <property type="match status" value="1"/>
</dbReference>
<dbReference type="Pfam" id="PF02878">
    <property type="entry name" value="PGM_PMM_I"/>
    <property type="match status" value="1"/>
</dbReference>
<dbReference type="PRINTS" id="PR00509">
    <property type="entry name" value="PGMPMM"/>
</dbReference>
<dbReference type="PANTHER" id="PTHR45745">
    <property type="entry name" value="PHOSPHOMANNOMUTASE 45A"/>
    <property type="match status" value="1"/>
</dbReference>
<reference evidence="11 12" key="2">
    <citation type="journal article" date="2009" name="Proc. Natl. Acad. Sci. U.S.A.">
        <title>On the chimeric nature, thermophilic origin, and phylogenetic placement of the Thermotogales.</title>
        <authorList>
            <person name="Zhaxybayeva O."/>
            <person name="Swithers K.S."/>
            <person name="Lapierre P."/>
            <person name="Fournier G.P."/>
            <person name="Bickhart D.M."/>
            <person name="DeBoy R.T."/>
            <person name="Nelson K.E."/>
            <person name="Nesbo C.L."/>
            <person name="Doolittle W.F."/>
            <person name="Gogarten J.P."/>
            <person name="Noll K.M."/>
        </authorList>
    </citation>
    <scope>NUCLEOTIDE SEQUENCE [LARGE SCALE GENOMIC DNA]</scope>
    <source>
        <strain evidence="12">ATCC BAA-301 / DSM 14385 / NBRC 107922 / TMO</strain>
    </source>
</reference>
<dbReference type="SUPFAM" id="SSF55957">
    <property type="entry name" value="Phosphoglucomutase, C-terminal domain"/>
    <property type="match status" value="1"/>
</dbReference>
<evidence type="ECO:0000259" key="10">
    <source>
        <dbReference type="Pfam" id="PF02880"/>
    </source>
</evidence>
<dbReference type="OrthoDB" id="9806956at2"/>
<comment type="cofactor">
    <cofactor evidence="1">
        <name>Mg(2+)</name>
        <dbReference type="ChEBI" id="CHEBI:18420"/>
    </cofactor>
</comment>
<dbReference type="InterPro" id="IPR005845">
    <property type="entry name" value="A-D-PHexomutase_a/b/a-II"/>
</dbReference>
<keyword evidence="12" id="KW-1185">Reference proteome</keyword>
<gene>
    <name evidence="11" type="ordered locus">Tlet_0937</name>
</gene>
<dbReference type="SUPFAM" id="SSF53738">
    <property type="entry name" value="Phosphoglucomutase, first 3 domains"/>
    <property type="match status" value="3"/>
</dbReference>
<dbReference type="InterPro" id="IPR036900">
    <property type="entry name" value="A-D-PHexomutase_C_sf"/>
</dbReference>
<evidence type="ECO:0000256" key="6">
    <source>
        <dbReference type="ARBA" id="ARBA00023235"/>
    </source>
</evidence>
<feature type="domain" description="Alpha-D-phosphohexomutase alpha/beta/alpha" evidence="8">
    <location>
        <begin position="2"/>
        <end position="133"/>
    </location>
</feature>
<feature type="domain" description="Alpha-D-phosphohexomutase alpha/beta/alpha" evidence="9">
    <location>
        <begin position="153"/>
        <end position="248"/>
    </location>
</feature>
<dbReference type="KEGG" id="tle:Tlet_0937"/>
<dbReference type="EMBL" id="CP000812">
    <property type="protein sequence ID" value="ABV33503.1"/>
    <property type="molecule type" value="Genomic_DNA"/>
</dbReference>
<comment type="similarity">
    <text evidence="2 7">Belongs to the phosphohexose mutase family.</text>
</comment>
<sequence length="479" mass="53676">MIKFGTGGIRGLMKKGEFDEKLVEKASKAVASWMVEEGLKTIVIAYDTRMNSDLFAKISASVISSFGIEVYLFPEPVPTPLLSFAVRKIEAGAGIVITASHNPPDYNGFKVYTKDGVQAIPEYTEKIAKYMDNPVNLSKPVKVRTVPPQIVREYIEMVVKVVEPLIENDITIVYSPLHGTGARFVPKVLEMLGFKVVCVEEQMNPDPHFSTVTTPNPEEESAFAQSDKYQSNSTFAIATDPDCDRVGLKVGSVKLSGNQIGVLLTDMLQQDQPSGSHLIKTIVTTDMVYPMCEKKGQVVLETPTGFKFIGSEIEKRSSRENFKYFLAFEESCGYLTGDFVRDKDGVLGSALIAAMCSKVDPLERLKYLYDKYGYYIEKLISINLTTPDQARKIYEKIRDFPPNKIGSTRVSKVYDYSQDTQIPNETLLLEADGAKIYIRPSGTEPKLKIYFKVVDENERQALRKIEELQKGMTRIEDFT</sequence>
<reference evidence="11 12" key="1">
    <citation type="submission" date="2007-08" db="EMBL/GenBank/DDBJ databases">
        <title>Complete sequence of Thermotoga lettingae TMO.</title>
        <authorList>
            <consortium name="US DOE Joint Genome Institute"/>
            <person name="Copeland A."/>
            <person name="Lucas S."/>
            <person name="Lapidus A."/>
            <person name="Barry K."/>
            <person name="Glavina del Rio T."/>
            <person name="Dalin E."/>
            <person name="Tice H."/>
            <person name="Pitluck S."/>
            <person name="Foster B."/>
            <person name="Bruce D."/>
            <person name="Schmutz J."/>
            <person name="Larimer F."/>
            <person name="Land M."/>
            <person name="Hauser L."/>
            <person name="Kyrpides N."/>
            <person name="Mikhailova N."/>
            <person name="Nelson K."/>
            <person name="Gogarten J.P."/>
            <person name="Noll K."/>
            <person name="Richardson P."/>
        </authorList>
    </citation>
    <scope>NUCLEOTIDE SEQUENCE [LARGE SCALE GENOMIC DNA]</scope>
    <source>
        <strain evidence="12">ATCC BAA-301 / DSM 14385 / NBRC 107922 / TMO</strain>
    </source>
</reference>
<dbReference type="CDD" id="cd05799">
    <property type="entry name" value="PGM2"/>
    <property type="match status" value="1"/>
</dbReference>
<name>A8F5R9_PSELT</name>
<dbReference type="eggNOG" id="COG1109">
    <property type="taxonomic scope" value="Bacteria"/>
</dbReference>
<dbReference type="Proteomes" id="UP000002016">
    <property type="component" value="Chromosome"/>
</dbReference>
<evidence type="ECO:0000256" key="2">
    <source>
        <dbReference type="ARBA" id="ARBA00010231"/>
    </source>
</evidence>
<protein>
    <submittedName>
        <fullName evidence="11">Phosphoglucomutase/phosphomannomutase alpha/beta/alpha domain I</fullName>
    </submittedName>
</protein>
<dbReference type="GO" id="GO:0005975">
    <property type="term" value="P:carbohydrate metabolic process"/>
    <property type="evidence" value="ECO:0007669"/>
    <property type="project" value="InterPro"/>
</dbReference>
<feature type="domain" description="Alpha-D-phosphohexomutase alpha/beta/alpha" evidence="10">
    <location>
        <begin position="257"/>
        <end position="370"/>
    </location>
</feature>
<dbReference type="Pfam" id="PF02880">
    <property type="entry name" value="PGM_PMM_III"/>
    <property type="match status" value="1"/>
</dbReference>
<evidence type="ECO:0000256" key="1">
    <source>
        <dbReference type="ARBA" id="ARBA00001946"/>
    </source>
</evidence>
<dbReference type="InterPro" id="IPR005841">
    <property type="entry name" value="Alpha-D-phosphohexomutase_SF"/>
</dbReference>
<dbReference type="InterPro" id="IPR016066">
    <property type="entry name" value="A-D-PHexomutase_CS"/>
</dbReference>
<dbReference type="STRING" id="416591.Tlet_0937"/>
<organism evidence="11 12">
    <name type="scientific">Pseudothermotoga lettingae (strain ATCC BAA-301 / DSM 14385 / NBRC 107922 / TMO)</name>
    <name type="common">Thermotoga lettingae</name>
    <dbReference type="NCBI Taxonomy" id="416591"/>
    <lineage>
        <taxon>Bacteria</taxon>
        <taxon>Thermotogati</taxon>
        <taxon>Thermotogota</taxon>
        <taxon>Thermotogae</taxon>
        <taxon>Thermotogales</taxon>
        <taxon>Thermotogaceae</taxon>
        <taxon>Pseudothermotoga</taxon>
    </lineage>
</organism>
<accession>A8F5R9</accession>
<evidence type="ECO:0000256" key="4">
    <source>
        <dbReference type="ARBA" id="ARBA00022723"/>
    </source>
</evidence>
<evidence type="ECO:0000259" key="9">
    <source>
        <dbReference type="Pfam" id="PF02879"/>
    </source>
</evidence>
<dbReference type="PANTHER" id="PTHR45745:SF1">
    <property type="entry name" value="PHOSPHOGLUCOMUTASE 2B-RELATED"/>
    <property type="match status" value="1"/>
</dbReference>
<keyword evidence="3" id="KW-0597">Phosphoprotein</keyword>